<dbReference type="RefSeq" id="XP_018518741.1">
    <property type="nucleotide sequence ID" value="XM_018663225.2"/>
</dbReference>
<accession>A0AAJ7PDA9</accession>
<evidence type="ECO:0000256" key="2">
    <source>
        <dbReference type="ARBA" id="ARBA00005560"/>
    </source>
</evidence>
<dbReference type="GO" id="GO:0003677">
    <property type="term" value="F:DNA binding"/>
    <property type="evidence" value="ECO:0007669"/>
    <property type="project" value="UniProtKB-KW"/>
</dbReference>
<evidence type="ECO:0000256" key="3">
    <source>
        <dbReference type="ARBA" id="ARBA00023015"/>
    </source>
</evidence>
<evidence type="ECO:0000256" key="1">
    <source>
        <dbReference type="ARBA" id="ARBA00004123"/>
    </source>
</evidence>
<dbReference type="FunFam" id="3.30.310.10:FF:000005">
    <property type="entry name" value="TATA box-binding protein-like 1"/>
    <property type="match status" value="1"/>
</dbReference>
<dbReference type="GO" id="GO:0006352">
    <property type="term" value="P:DNA-templated transcription initiation"/>
    <property type="evidence" value="ECO:0007669"/>
    <property type="project" value="InterPro"/>
</dbReference>
<dbReference type="InterPro" id="IPR000814">
    <property type="entry name" value="TBP"/>
</dbReference>
<proteinExistence type="inferred from homology"/>
<evidence type="ECO:0000256" key="6">
    <source>
        <dbReference type="ARBA" id="ARBA00023242"/>
    </source>
</evidence>
<keyword evidence="6" id="KW-0539">Nucleus</keyword>
<dbReference type="InterPro" id="IPR012295">
    <property type="entry name" value="TBP_dom_sf"/>
</dbReference>
<reference evidence="8" key="1">
    <citation type="submission" date="2025-08" db="UniProtKB">
        <authorList>
            <consortium name="RefSeq"/>
        </authorList>
    </citation>
    <scope>IDENTIFICATION</scope>
    <source>
        <tissue evidence="8">Brain</tissue>
    </source>
</reference>
<dbReference type="PANTHER" id="PTHR10126">
    <property type="entry name" value="TATA-BOX BINDING PROTEIN"/>
    <property type="match status" value="1"/>
</dbReference>
<comment type="subcellular location">
    <subcellularLocation>
        <location evidence="1">Nucleus</location>
    </subcellularLocation>
</comment>
<sequence>MVVCLLIDQNQVPEWSWKYSLVMDEAALEQFFDNLIANDSSKVEDEEELTEEEEVCLSLLPDELLTPYETRQKNTDDTRQTAENDTRTGLNCTCLDYSSQNSTQVSEVPGVLSLLEQRGSCICPTTSMMPVKIQNVIATVKLGCRLDLNIIAHKARNVEYKPKTFRGLIMRIREPRTTATIYESGNIVCSGANSEDQSRVATRRYARIVQRLGFPVSFLNFKIQNLVATCSTFPVSLERLMLAHHQHCSYEPELFPGLFCSVIPGITATIFASGRLTLSGAKKADEMYKALDTIYQILSCFRRQ</sequence>
<keyword evidence="3" id="KW-0805">Transcription regulation</keyword>
<keyword evidence="5" id="KW-0804">Transcription</keyword>
<dbReference type="Proteomes" id="UP000694890">
    <property type="component" value="Linkage group LG23"/>
</dbReference>
<evidence type="ECO:0000256" key="4">
    <source>
        <dbReference type="ARBA" id="ARBA00023125"/>
    </source>
</evidence>
<keyword evidence="4" id="KW-0238">DNA-binding</keyword>
<dbReference type="Pfam" id="PF00352">
    <property type="entry name" value="TBP"/>
    <property type="match status" value="2"/>
</dbReference>
<evidence type="ECO:0000313" key="7">
    <source>
        <dbReference type="Proteomes" id="UP000694890"/>
    </source>
</evidence>
<dbReference type="Gene3D" id="3.30.310.10">
    <property type="entry name" value="TATA-Binding Protein"/>
    <property type="match status" value="2"/>
</dbReference>
<evidence type="ECO:0000256" key="5">
    <source>
        <dbReference type="ARBA" id="ARBA00023163"/>
    </source>
</evidence>
<protein>
    <submittedName>
        <fullName evidence="8">Uncharacterized protein LOC108874715</fullName>
    </submittedName>
</protein>
<dbReference type="GeneID" id="108874715"/>
<dbReference type="InterPro" id="IPR033710">
    <property type="entry name" value="TBP_eukaryotic"/>
</dbReference>
<dbReference type="PRINTS" id="PR00686">
    <property type="entry name" value="TIFACTORIID"/>
</dbReference>
<dbReference type="AlphaFoldDB" id="A0AAJ7PDA9"/>
<organism evidence="7 8">
    <name type="scientific">Lates calcarifer</name>
    <name type="common">Barramundi</name>
    <name type="synonym">Holocentrus calcarifer</name>
    <dbReference type="NCBI Taxonomy" id="8187"/>
    <lineage>
        <taxon>Eukaryota</taxon>
        <taxon>Metazoa</taxon>
        <taxon>Chordata</taxon>
        <taxon>Craniata</taxon>
        <taxon>Vertebrata</taxon>
        <taxon>Euteleostomi</taxon>
        <taxon>Actinopterygii</taxon>
        <taxon>Neopterygii</taxon>
        <taxon>Teleostei</taxon>
        <taxon>Neoteleostei</taxon>
        <taxon>Acanthomorphata</taxon>
        <taxon>Carangaria</taxon>
        <taxon>Carangaria incertae sedis</taxon>
        <taxon>Centropomidae</taxon>
        <taxon>Lates</taxon>
    </lineage>
</organism>
<gene>
    <name evidence="8" type="primary">LOC108874715</name>
</gene>
<dbReference type="GO" id="GO:0005634">
    <property type="term" value="C:nucleus"/>
    <property type="evidence" value="ECO:0007669"/>
    <property type="project" value="UniProtKB-SubCell"/>
</dbReference>
<evidence type="ECO:0000313" key="8">
    <source>
        <dbReference type="RefSeq" id="XP_018518741.1"/>
    </source>
</evidence>
<dbReference type="CDD" id="cd04516">
    <property type="entry name" value="TBP_eukaryotes"/>
    <property type="match status" value="1"/>
</dbReference>
<comment type="similarity">
    <text evidence="2">Belongs to the TBP family.</text>
</comment>
<name>A0AAJ7PDA9_LATCA</name>
<dbReference type="KEGG" id="lcf:108874715"/>
<dbReference type="SUPFAM" id="SSF55945">
    <property type="entry name" value="TATA-box binding protein-like"/>
    <property type="match status" value="2"/>
</dbReference>